<sequence>MQNCTGLVQAQVGAAKSSEARHLTKDANSHIKIIQDHTFWAGLEQVIGNIEPICYATNINQTDACRPDSVLRTLAGIYLHFLDHPEVKVSVKMTQRIEKHWKVAYQPLFLLCQILNPFKGLSRFGDKADLSRLNTTFKDSPELRAEKEKALRKAFMKYLSSSGDFADFKENQSDWEETFAKCPLEAWGLFVGNPKLAELTNFAQLLLRIVVNQAGCEQLFYDLKNKQSDKCTRLRLEKLEKMAKVGGSIKSEHQESGKSKQRVKRTNHQSTSTLLDVPTYSDLLDNQDNEDEAEHDGEMDEDERLNDGAIEIPSDNEQWV</sequence>
<dbReference type="SUPFAM" id="SSF53098">
    <property type="entry name" value="Ribonuclease H-like"/>
    <property type="match status" value="1"/>
</dbReference>
<feature type="compositionally biased region" description="Acidic residues" evidence="1">
    <location>
        <begin position="285"/>
        <end position="304"/>
    </location>
</feature>
<dbReference type="OrthoDB" id="3051252at2759"/>
<dbReference type="InterPro" id="IPR012337">
    <property type="entry name" value="RNaseH-like_sf"/>
</dbReference>
<gene>
    <name evidence="2" type="ORF">PILCRDRAFT_10732</name>
</gene>
<protein>
    <recommendedName>
        <fullName evidence="4">HAT C-terminal dimerisation domain-containing protein</fullName>
    </recommendedName>
</protein>
<accession>A0A0C3F2P9</accession>
<dbReference type="HOGENOM" id="CLU_869090_0_0_1"/>
<proteinExistence type="predicted"/>
<reference evidence="3" key="2">
    <citation type="submission" date="2015-01" db="EMBL/GenBank/DDBJ databases">
        <title>Evolutionary Origins and Diversification of the Mycorrhizal Mutualists.</title>
        <authorList>
            <consortium name="DOE Joint Genome Institute"/>
            <consortium name="Mycorrhizal Genomics Consortium"/>
            <person name="Kohler A."/>
            <person name="Kuo A."/>
            <person name="Nagy L.G."/>
            <person name="Floudas D."/>
            <person name="Copeland A."/>
            <person name="Barry K.W."/>
            <person name="Cichocki N."/>
            <person name="Veneault-Fourrey C."/>
            <person name="LaButti K."/>
            <person name="Lindquist E.A."/>
            <person name="Lipzen A."/>
            <person name="Lundell T."/>
            <person name="Morin E."/>
            <person name="Murat C."/>
            <person name="Riley R."/>
            <person name="Ohm R."/>
            <person name="Sun H."/>
            <person name="Tunlid A."/>
            <person name="Henrissat B."/>
            <person name="Grigoriev I.V."/>
            <person name="Hibbett D.S."/>
            <person name="Martin F."/>
        </authorList>
    </citation>
    <scope>NUCLEOTIDE SEQUENCE [LARGE SCALE GENOMIC DNA]</scope>
    <source>
        <strain evidence="3">F 1598</strain>
    </source>
</reference>
<dbReference type="AlphaFoldDB" id="A0A0C3F2P9"/>
<evidence type="ECO:0000313" key="2">
    <source>
        <dbReference type="EMBL" id="KIM79075.1"/>
    </source>
</evidence>
<keyword evidence="3" id="KW-1185">Reference proteome</keyword>
<feature type="region of interest" description="Disordered" evidence="1">
    <location>
        <begin position="245"/>
        <end position="320"/>
    </location>
</feature>
<dbReference type="Proteomes" id="UP000054166">
    <property type="component" value="Unassembled WGS sequence"/>
</dbReference>
<dbReference type="STRING" id="765440.A0A0C3F2P9"/>
<dbReference type="EMBL" id="KN833012">
    <property type="protein sequence ID" value="KIM79075.1"/>
    <property type="molecule type" value="Genomic_DNA"/>
</dbReference>
<organism evidence="2 3">
    <name type="scientific">Piloderma croceum (strain F 1598)</name>
    <dbReference type="NCBI Taxonomy" id="765440"/>
    <lineage>
        <taxon>Eukaryota</taxon>
        <taxon>Fungi</taxon>
        <taxon>Dikarya</taxon>
        <taxon>Basidiomycota</taxon>
        <taxon>Agaricomycotina</taxon>
        <taxon>Agaricomycetes</taxon>
        <taxon>Agaricomycetidae</taxon>
        <taxon>Atheliales</taxon>
        <taxon>Atheliaceae</taxon>
        <taxon>Piloderma</taxon>
    </lineage>
</organism>
<evidence type="ECO:0008006" key="4">
    <source>
        <dbReference type="Google" id="ProtNLM"/>
    </source>
</evidence>
<name>A0A0C3F2P9_PILCF</name>
<evidence type="ECO:0000313" key="3">
    <source>
        <dbReference type="Proteomes" id="UP000054166"/>
    </source>
</evidence>
<reference evidence="2 3" key="1">
    <citation type="submission" date="2014-04" db="EMBL/GenBank/DDBJ databases">
        <authorList>
            <consortium name="DOE Joint Genome Institute"/>
            <person name="Kuo A."/>
            <person name="Tarkka M."/>
            <person name="Buscot F."/>
            <person name="Kohler A."/>
            <person name="Nagy L.G."/>
            <person name="Floudas D."/>
            <person name="Copeland A."/>
            <person name="Barry K.W."/>
            <person name="Cichocki N."/>
            <person name="Veneault-Fourrey C."/>
            <person name="LaButti K."/>
            <person name="Lindquist E.A."/>
            <person name="Lipzen A."/>
            <person name="Lundell T."/>
            <person name="Morin E."/>
            <person name="Murat C."/>
            <person name="Sun H."/>
            <person name="Tunlid A."/>
            <person name="Henrissat B."/>
            <person name="Grigoriev I.V."/>
            <person name="Hibbett D.S."/>
            <person name="Martin F."/>
            <person name="Nordberg H.P."/>
            <person name="Cantor M.N."/>
            <person name="Hua S.X."/>
        </authorList>
    </citation>
    <scope>NUCLEOTIDE SEQUENCE [LARGE SCALE GENOMIC DNA]</scope>
    <source>
        <strain evidence="2 3">F 1598</strain>
    </source>
</reference>
<evidence type="ECO:0000256" key="1">
    <source>
        <dbReference type="SAM" id="MobiDB-lite"/>
    </source>
</evidence>
<dbReference type="InParanoid" id="A0A0C3F2P9"/>